<evidence type="ECO:0000313" key="4">
    <source>
        <dbReference type="EMBL" id="SES23171.1"/>
    </source>
</evidence>
<organism evidence="4 5">
    <name type="scientific">Lentzea xinjiangensis</name>
    <dbReference type="NCBI Taxonomy" id="402600"/>
    <lineage>
        <taxon>Bacteria</taxon>
        <taxon>Bacillati</taxon>
        <taxon>Actinomycetota</taxon>
        <taxon>Actinomycetes</taxon>
        <taxon>Pseudonocardiales</taxon>
        <taxon>Pseudonocardiaceae</taxon>
        <taxon>Lentzea</taxon>
    </lineage>
</organism>
<name>A0A1H9VNQ5_9PSEU</name>
<dbReference type="PROSITE" id="PS50801">
    <property type="entry name" value="STAS"/>
    <property type="match status" value="1"/>
</dbReference>
<dbReference type="SUPFAM" id="SSF52091">
    <property type="entry name" value="SpoIIaa-like"/>
    <property type="match status" value="1"/>
</dbReference>
<dbReference type="InterPro" id="IPR036513">
    <property type="entry name" value="STAS_dom_sf"/>
</dbReference>
<comment type="similarity">
    <text evidence="1 2">Belongs to the anti-sigma-factor antagonist family.</text>
</comment>
<dbReference type="Proteomes" id="UP000199352">
    <property type="component" value="Unassembled WGS sequence"/>
</dbReference>
<dbReference type="PANTHER" id="PTHR33495">
    <property type="entry name" value="ANTI-SIGMA FACTOR ANTAGONIST TM_1081-RELATED-RELATED"/>
    <property type="match status" value="1"/>
</dbReference>
<dbReference type="InterPro" id="IPR003658">
    <property type="entry name" value="Anti-sigma_ant"/>
</dbReference>
<dbReference type="CDD" id="cd07043">
    <property type="entry name" value="STAS_anti-anti-sigma_factors"/>
    <property type="match status" value="1"/>
</dbReference>
<dbReference type="NCBIfam" id="TIGR00377">
    <property type="entry name" value="ant_ant_sig"/>
    <property type="match status" value="1"/>
</dbReference>
<dbReference type="AlphaFoldDB" id="A0A1H9VNQ5"/>
<accession>A0A1H9VNQ5</accession>
<evidence type="ECO:0000256" key="1">
    <source>
        <dbReference type="ARBA" id="ARBA00009013"/>
    </source>
</evidence>
<protein>
    <recommendedName>
        <fullName evidence="2">Anti-sigma factor antagonist</fullName>
    </recommendedName>
</protein>
<evidence type="ECO:0000313" key="5">
    <source>
        <dbReference type="Proteomes" id="UP000199352"/>
    </source>
</evidence>
<keyword evidence="5" id="KW-1185">Reference proteome</keyword>
<dbReference type="RefSeq" id="WP_177221586.1">
    <property type="nucleotide sequence ID" value="NZ_FOFR01000027.1"/>
</dbReference>
<gene>
    <name evidence="4" type="ORF">SAMN05216188_12742</name>
</gene>
<reference evidence="5" key="1">
    <citation type="submission" date="2016-10" db="EMBL/GenBank/DDBJ databases">
        <authorList>
            <person name="Varghese N."/>
            <person name="Submissions S."/>
        </authorList>
    </citation>
    <scope>NUCLEOTIDE SEQUENCE [LARGE SCALE GENOMIC DNA]</scope>
    <source>
        <strain evidence="5">CGMCC 4.3525</strain>
    </source>
</reference>
<dbReference type="STRING" id="402600.SAMN05216188_12742"/>
<dbReference type="EMBL" id="FOFR01000027">
    <property type="protein sequence ID" value="SES23171.1"/>
    <property type="molecule type" value="Genomic_DNA"/>
</dbReference>
<dbReference type="GO" id="GO:0043856">
    <property type="term" value="F:anti-sigma factor antagonist activity"/>
    <property type="evidence" value="ECO:0007669"/>
    <property type="project" value="InterPro"/>
</dbReference>
<evidence type="ECO:0000259" key="3">
    <source>
        <dbReference type="PROSITE" id="PS50801"/>
    </source>
</evidence>
<dbReference type="InterPro" id="IPR002645">
    <property type="entry name" value="STAS_dom"/>
</dbReference>
<evidence type="ECO:0000256" key="2">
    <source>
        <dbReference type="RuleBase" id="RU003749"/>
    </source>
</evidence>
<dbReference type="Gene3D" id="3.30.750.24">
    <property type="entry name" value="STAS domain"/>
    <property type="match status" value="1"/>
</dbReference>
<feature type="domain" description="STAS" evidence="3">
    <location>
        <begin position="9"/>
        <end position="120"/>
    </location>
</feature>
<sequence length="124" mass="12662">MFTDGEVPFRATSERVGAAVIVRVAGELDCSTADPLADCLSAAVRAVEPPAPVVVDLTAVRFLGARGIGLLLDRQDTCLRRGSALAVVATTPAVLRPLRVLGLLSVLGVRSSVAAALTPSGVTV</sequence>
<proteinExistence type="inferred from homology"/>
<dbReference type="Pfam" id="PF01740">
    <property type="entry name" value="STAS"/>
    <property type="match status" value="1"/>
</dbReference>
<dbReference type="PANTHER" id="PTHR33495:SF2">
    <property type="entry name" value="ANTI-SIGMA FACTOR ANTAGONIST TM_1081-RELATED"/>
    <property type="match status" value="1"/>
</dbReference>